<protein>
    <submittedName>
        <fullName evidence="2">Uncharacterized protein</fullName>
    </submittedName>
</protein>
<evidence type="ECO:0000313" key="3">
    <source>
        <dbReference type="Proteomes" id="UP000540506"/>
    </source>
</evidence>
<name>A0A7W7VTE7_KITKI</name>
<gene>
    <name evidence="2" type="ORF">FHR34_001209</name>
</gene>
<dbReference type="RefSeq" id="WP_184934426.1">
    <property type="nucleotide sequence ID" value="NZ_JACHJV010000001.1"/>
</dbReference>
<organism evidence="2 3">
    <name type="scientific">Kitasatospora kifunensis</name>
    <name type="common">Streptomyces kifunensis</name>
    <dbReference type="NCBI Taxonomy" id="58351"/>
    <lineage>
        <taxon>Bacteria</taxon>
        <taxon>Bacillati</taxon>
        <taxon>Actinomycetota</taxon>
        <taxon>Actinomycetes</taxon>
        <taxon>Kitasatosporales</taxon>
        <taxon>Streptomycetaceae</taxon>
        <taxon>Kitasatospora</taxon>
    </lineage>
</organism>
<accession>A0A7W7VTE7</accession>
<comment type="caution">
    <text evidence="2">The sequence shown here is derived from an EMBL/GenBank/DDBJ whole genome shotgun (WGS) entry which is preliminary data.</text>
</comment>
<dbReference type="Proteomes" id="UP000540506">
    <property type="component" value="Unassembled WGS sequence"/>
</dbReference>
<feature type="region of interest" description="Disordered" evidence="1">
    <location>
        <begin position="169"/>
        <end position="203"/>
    </location>
</feature>
<sequence>MGIKLMVEVMDHWQDAGLTAGERADLLVIAENANDGDRQTYRKGGIHQDYILKRVGKTAPAWRNAIGKLMKKGVLVYAVRDGRELSGFPGQVAVYELVTLCPQAPHDGFLGQCTRTERVTSQVTRSPETDPCDVETGHLTGDPIDEMGHLTESNGSPHRWEWVTSQVTPTPITPLTPLSPPSAPPSAAPRNDEREKISSPSEATTVAAAYTEAIGRPVSPTTRQKIEQQAGELLAAGFPAWWLADRARELAARGWTDLAQHCDRSTVPTVRKATATNADWCGNCHSPNHRQIKDPARDNELVDCPACHPAAVARRRRAEQGAAA</sequence>
<evidence type="ECO:0000256" key="1">
    <source>
        <dbReference type="SAM" id="MobiDB-lite"/>
    </source>
</evidence>
<dbReference type="EMBL" id="JACHJV010000001">
    <property type="protein sequence ID" value="MBB4922216.1"/>
    <property type="molecule type" value="Genomic_DNA"/>
</dbReference>
<proteinExistence type="predicted"/>
<evidence type="ECO:0000313" key="2">
    <source>
        <dbReference type="EMBL" id="MBB4922216.1"/>
    </source>
</evidence>
<keyword evidence="3" id="KW-1185">Reference proteome</keyword>
<feature type="region of interest" description="Disordered" evidence="1">
    <location>
        <begin position="120"/>
        <end position="141"/>
    </location>
</feature>
<reference evidence="2 3" key="1">
    <citation type="submission" date="2020-08" db="EMBL/GenBank/DDBJ databases">
        <title>Sequencing the genomes of 1000 actinobacteria strains.</title>
        <authorList>
            <person name="Klenk H.-P."/>
        </authorList>
    </citation>
    <scope>NUCLEOTIDE SEQUENCE [LARGE SCALE GENOMIC DNA]</scope>
    <source>
        <strain evidence="2 3">DSM 41654</strain>
    </source>
</reference>
<feature type="compositionally biased region" description="Pro residues" evidence="1">
    <location>
        <begin position="171"/>
        <end position="187"/>
    </location>
</feature>
<dbReference type="AlphaFoldDB" id="A0A7W7VTE7"/>